<dbReference type="AlphaFoldDB" id="A0A8X6XRN8"/>
<dbReference type="Proteomes" id="UP000886998">
    <property type="component" value="Unassembled WGS sequence"/>
</dbReference>
<accession>A0A8X6XRN8</accession>
<evidence type="ECO:0000313" key="2">
    <source>
        <dbReference type="Proteomes" id="UP000886998"/>
    </source>
</evidence>
<protein>
    <submittedName>
        <fullName evidence="1">Uncharacterized protein</fullName>
    </submittedName>
</protein>
<reference evidence="1" key="1">
    <citation type="submission" date="2020-08" db="EMBL/GenBank/DDBJ databases">
        <title>Multicomponent nature underlies the extraordinary mechanical properties of spider dragline silk.</title>
        <authorList>
            <person name="Kono N."/>
            <person name="Nakamura H."/>
            <person name="Mori M."/>
            <person name="Yoshida Y."/>
            <person name="Ohtoshi R."/>
            <person name="Malay A.D."/>
            <person name="Moran D.A.P."/>
            <person name="Tomita M."/>
            <person name="Numata K."/>
            <person name="Arakawa K."/>
        </authorList>
    </citation>
    <scope>NUCLEOTIDE SEQUENCE</scope>
</reference>
<comment type="caution">
    <text evidence="1">The sequence shown here is derived from an EMBL/GenBank/DDBJ whole genome shotgun (WGS) entry which is preliminary data.</text>
</comment>
<name>A0A8X6XRN8_9ARAC</name>
<organism evidence="1 2">
    <name type="scientific">Trichonephila inaurata madagascariensis</name>
    <dbReference type="NCBI Taxonomy" id="2747483"/>
    <lineage>
        <taxon>Eukaryota</taxon>
        <taxon>Metazoa</taxon>
        <taxon>Ecdysozoa</taxon>
        <taxon>Arthropoda</taxon>
        <taxon>Chelicerata</taxon>
        <taxon>Arachnida</taxon>
        <taxon>Araneae</taxon>
        <taxon>Araneomorphae</taxon>
        <taxon>Entelegynae</taxon>
        <taxon>Araneoidea</taxon>
        <taxon>Nephilidae</taxon>
        <taxon>Trichonephila</taxon>
        <taxon>Trichonephila inaurata</taxon>
    </lineage>
</organism>
<evidence type="ECO:0000313" key="1">
    <source>
        <dbReference type="EMBL" id="GFY57430.1"/>
    </source>
</evidence>
<dbReference type="EMBL" id="BMAV01011512">
    <property type="protein sequence ID" value="GFY57430.1"/>
    <property type="molecule type" value="Genomic_DNA"/>
</dbReference>
<keyword evidence="2" id="KW-1185">Reference proteome</keyword>
<gene>
    <name evidence="1" type="ORF">TNIN_34351</name>
</gene>
<sequence length="83" mass="9099">MKLLQNDAETTSIIFKSADPSEAFEIYDFNLPKAVLASSRNFCLISAKHSSTRFPTFRSNPQAIEMTCVNITAAILASISLLS</sequence>
<proteinExistence type="predicted"/>